<name>A0A367J8G7_RHIAZ</name>
<reference evidence="2 3" key="1">
    <citation type="journal article" date="2018" name="G3 (Bethesda)">
        <title>Phylogenetic and Phylogenomic Definition of Rhizopus Species.</title>
        <authorList>
            <person name="Gryganskyi A.P."/>
            <person name="Golan J."/>
            <person name="Dolatabadi S."/>
            <person name="Mondo S."/>
            <person name="Robb S."/>
            <person name="Idnurm A."/>
            <person name="Muszewska A."/>
            <person name="Steczkiewicz K."/>
            <person name="Masonjones S."/>
            <person name="Liao H.L."/>
            <person name="Gajdeczka M.T."/>
            <person name="Anike F."/>
            <person name="Vuek A."/>
            <person name="Anishchenko I.M."/>
            <person name="Voigt K."/>
            <person name="de Hoog G.S."/>
            <person name="Smith M.E."/>
            <person name="Heitman J."/>
            <person name="Vilgalys R."/>
            <person name="Stajich J.E."/>
        </authorList>
    </citation>
    <scope>NUCLEOTIDE SEQUENCE [LARGE SCALE GENOMIC DNA]</scope>
    <source>
        <strain evidence="2 3">CBS 357.93</strain>
    </source>
</reference>
<organism evidence="2 3">
    <name type="scientific">Rhizopus azygosporus</name>
    <name type="common">Rhizopus microsporus var. azygosporus</name>
    <dbReference type="NCBI Taxonomy" id="86630"/>
    <lineage>
        <taxon>Eukaryota</taxon>
        <taxon>Fungi</taxon>
        <taxon>Fungi incertae sedis</taxon>
        <taxon>Mucoromycota</taxon>
        <taxon>Mucoromycotina</taxon>
        <taxon>Mucoromycetes</taxon>
        <taxon>Mucorales</taxon>
        <taxon>Mucorineae</taxon>
        <taxon>Rhizopodaceae</taxon>
        <taxon>Rhizopus</taxon>
    </lineage>
</organism>
<comment type="caution">
    <text evidence="2">The sequence shown here is derived from an EMBL/GenBank/DDBJ whole genome shotgun (WGS) entry which is preliminary data.</text>
</comment>
<dbReference type="Proteomes" id="UP000252139">
    <property type="component" value="Unassembled WGS sequence"/>
</dbReference>
<dbReference type="OrthoDB" id="411372at2759"/>
<dbReference type="STRING" id="86630.A0A367J8G7"/>
<evidence type="ECO:0000313" key="2">
    <source>
        <dbReference type="EMBL" id="RCH86195.1"/>
    </source>
</evidence>
<dbReference type="AlphaFoldDB" id="A0A367J8G7"/>
<evidence type="ECO:0000313" key="3">
    <source>
        <dbReference type="Proteomes" id="UP000252139"/>
    </source>
</evidence>
<sequence>MSEPKPGEALIKPEYRKERWFSDAETAVNDDEAEGASTIEPKKQKNARGANKGQRGKKRIEDSVRLCKYVAVDEECKIGEK</sequence>
<keyword evidence="3" id="KW-1185">Reference proteome</keyword>
<evidence type="ECO:0000256" key="1">
    <source>
        <dbReference type="SAM" id="MobiDB-lite"/>
    </source>
</evidence>
<gene>
    <name evidence="2" type="ORF">CU097_010201</name>
</gene>
<feature type="region of interest" description="Disordered" evidence="1">
    <location>
        <begin position="26"/>
        <end position="59"/>
    </location>
</feature>
<dbReference type="EMBL" id="PJQL01001920">
    <property type="protein sequence ID" value="RCH86195.1"/>
    <property type="molecule type" value="Genomic_DNA"/>
</dbReference>
<proteinExistence type="predicted"/>
<accession>A0A367J8G7</accession>
<protein>
    <submittedName>
        <fullName evidence="2">Uncharacterized protein</fullName>
    </submittedName>
</protein>